<dbReference type="InterPro" id="IPR026634">
    <property type="entry name" value="TPST-like"/>
</dbReference>
<dbReference type="PANTHER" id="PTHR12788:SF10">
    <property type="entry name" value="PROTEIN-TYROSINE SULFOTRANSFERASE"/>
    <property type="match status" value="1"/>
</dbReference>
<proteinExistence type="predicted"/>
<dbReference type="InterPro" id="IPR027417">
    <property type="entry name" value="P-loop_NTPase"/>
</dbReference>
<dbReference type="GO" id="GO:0005794">
    <property type="term" value="C:Golgi apparatus"/>
    <property type="evidence" value="ECO:0007669"/>
    <property type="project" value="TreeGrafter"/>
</dbReference>
<dbReference type="PANTHER" id="PTHR12788">
    <property type="entry name" value="PROTEIN-TYROSINE SULFOTRANSFERASE 2"/>
    <property type="match status" value="1"/>
</dbReference>
<reference evidence="3" key="1">
    <citation type="submission" date="2018-06" db="EMBL/GenBank/DDBJ databases">
        <authorList>
            <person name="Zhirakovskaya E."/>
        </authorList>
    </citation>
    <scope>NUCLEOTIDE SEQUENCE</scope>
</reference>
<organism evidence="3">
    <name type="scientific">hydrothermal vent metagenome</name>
    <dbReference type="NCBI Taxonomy" id="652676"/>
    <lineage>
        <taxon>unclassified sequences</taxon>
        <taxon>metagenomes</taxon>
        <taxon>ecological metagenomes</taxon>
    </lineage>
</organism>
<dbReference type="Gene3D" id="3.40.50.300">
    <property type="entry name" value="P-loop containing nucleotide triphosphate hydrolases"/>
    <property type="match status" value="1"/>
</dbReference>
<dbReference type="SUPFAM" id="SSF52540">
    <property type="entry name" value="P-loop containing nucleoside triphosphate hydrolases"/>
    <property type="match status" value="1"/>
</dbReference>
<keyword evidence="1 3" id="KW-0808">Transferase</keyword>
<dbReference type="AlphaFoldDB" id="A0A3B0WTL1"/>
<evidence type="ECO:0000256" key="2">
    <source>
        <dbReference type="SAM" id="MobiDB-lite"/>
    </source>
</evidence>
<dbReference type="GO" id="GO:0008476">
    <property type="term" value="F:protein-tyrosine sulfotransferase activity"/>
    <property type="evidence" value="ECO:0007669"/>
    <property type="project" value="InterPro"/>
</dbReference>
<gene>
    <name evidence="3" type="ORF">MNBD_GAMMA11-50</name>
</gene>
<accession>A0A3B0WTL1</accession>
<evidence type="ECO:0000256" key="1">
    <source>
        <dbReference type="ARBA" id="ARBA00022679"/>
    </source>
</evidence>
<evidence type="ECO:0000313" key="3">
    <source>
        <dbReference type="EMBL" id="VAW59438.1"/>
    </source>
</evidence>
<sequence>MKSVFIIGTQRSGSNLLRLMLNQLQAIASPHPPHILDRMLPLMDSYGDLHDERNFKILVDDVCRLVELNPVEWSDVVFDREKIFSDSQGSRSLTSVYGAVYDSYAEQQGAHTWICKSMANIKYTNEIEAHFKKPKYIYLYRDGRDVALSFQKAVVGEKHIYNIAKDWSETQSKALYLREMLDEDQFFSVSYEQLTQQPEQTAKALCAFLAVEFSTEMFDYHKSHEAKNAAESSDLWGNVTNPILSNNSKKYKKEMSEDDLRIFESVAGHTLDHLNYERDIVATGDETEFPEDDIEKFNEENKRKKLAQLLNVDEADKERRQRQSNLLNEIRSRKVA</sequence>
<protein>
    <submittedName>
        <fullName evidence="3">Sulfotransferase domain protein</fullName>
    </submittedName>
</protein>
<dbReference type="EMBL" id="UOFG01000082">
    <property type="protein sequence ID" value="VAW59438.1"/>
    <property type="molecule type" value="Genomic_DNA"/>
</dbReference>
<feature type="region of interest" description="Disordered" evidence="2">
    <location>
        <begin position="314"/>
        <end position="336"/>
    </location>
</feature>
<dbReference type="Pfam" id="PF13469">
    <property type="entry name" value="Sulfotransfer_3"/>
    <property type="match status" value="1"/>
</dbReference>
<name>A0A3B0WTL1_9ZZZZ</name>